<accession>A0A1M6VEC1</accession>
<protein>
    <submittedName>
        <fullName evidence="4">2TM domain-containing protein</fullName>
    </submittedName>
</protein>
<dbReference type="Pfam" id="PF13239">
    <property type="entry name" value="2TM"/>
    <property type="match status" value="1"/>
</dbReference>
<organism evidence="4 6">
    <name type="scientific">Chryseobacterium contaminans</name>
    <dbReference type="NCBI Taxonomy" id="1423959"/>
    <lineage>
        <taxon>Bacteria</taxon>
        <taxon>Pseudomonadati</taxon>
        <taxon>Bacteroidota</taxon>
        <taxon>Flavobacteriia</taxon>
        <taxon>Flavobacteriales</taxon>
        <taxon>Weeksellaceae</taxon>
        <taxon>Chryseobacterium group</taxon>
        <taxon>Chryseobacterium</taxon>
    </lineage>
</organism>
<feature type="transmembrane region" description="Helical" evidence="1">
    <location>
        <begin position="48"/>
        <end position="68"/>
    </location>
</feature>
<keyword evidence="1" id="KW-0472">Membrane</keyword>
<evidence type="ECO:0000313" key="4">
    <source>
        <dbReference type="EMBL" id="SHK79832.1"/>
    </source>
</evidence>
<evidence type="ECO:0000313" key="3">
    <source>
        <dbReference type="EMBL" id="OCA71101.1"/>
    </source>
</evidence>
<dbReference type="Proteomes" id="UP000093508">
    <property type="component" value="Unassembled WGS sequence"/>
</dbReference>
<feature type="transmembrane region" description="Helical" evidence="1">
    <location>
        <begin position="20"/>
        <end position="36"/>
    </location>
</feature>
<dbReference type="InterPro" id="IPR025698">
    <property type="entry name" value="2TM_dom"/>
</dbReference>
<reference evidence="4 6" key="2">
    <citation type="submission" date="2016-11" db="EMBL/GenBank/DDBJ databases">
        <authorList>
            <person name="Jaros S."/>
            <person name="Januszkiewicz K."/>
            <person name="Wedrychowicz H."/>
        </authorList>
    </citation>
    <scope>NUCLEOTIDE SEQUENCE [LARGE SCALE GENOMIC DNA]</scope>
    <source>
        <strain evidence="4 6">DSM 27621</strain>
    </source>
</reference>
<dbReference type="STRING" id="1423959.SAMN05444407_101180"/>
<dbReference type="EMBL" id="FRBM01000001">
    <property type="protein sequence ID" value="SHK79832.1"/>
    <property type="molecule type" value="Genomic_DNA"/>
</dbReference>
<dbReference type="AlphaFoldDB" id="A0A1M6VEC1"/>
<evidence type="ECO:0000259" key="2">
    <source>
        <dbReference type="Pfam" id="PF13239"/>
    </source>
</evidence>
<keyword evidence="1" id="KW-0812">Transmembrane</keyword>
<feature type="domain" description="2TM" evidence="2">
    <location>
        <begin position="6"/>
        <end position="80"/>
    </location>
</feature>
<dbReference type="EMBL" id="MAYF01000345">
    <property type="protein sequence ID" value="OCA71101.1"/>
    <property type="molecule type" value="Genomic_DNA"/>
</dbReference>
<dbReference type="OrthoDB" id="1260494at2"/>
<evidence type="ECO:0000313" key="6">
    <source>
        <dbReference type="Proteomes" id="UP000184069"/>
    </source>
</evidence>
<reference evidence="3 5" key="1">
    <citation type="submission" date="2016-07" db="EMBL/GenBank/DDBJ databases">
        <authorList>
            <person name="Jeong J.-J."/>
            <person name="Kim D.W."/>
            <person name="Sang M.K."/>
            <person name="Choi I.-G."/>
            <person name="Kim K.D."/>
        </authorList>
    </citation>
    <scope>NUCLEOTIDE SEQUENCE [LARGE SCALE GENOMIC DNA]</scope>
    <source>
        <strain evidence="3 5">C-26</strain>
    </source>
</reference>
<name>A0A1M6VEC1_9FLAO</name>
<dbReference type="RefSeq" id="WP_066699865.1">
    <property type="nucleotide sequence ID" value="NZ_FRBM01000001.1"/>
</dbReference>
<proteinExistence type="predicted"/>
<sequence length="90" mass="10656">MDYNSASNRVQQLKKFYKNLMWFGIISVIILGNDWFNDELHYRILGGHLFLAIWALILGIKAISLFIFNDEWEKEMIEKEAGKNKKTIDF</sequence>
<evidence type="ECO:0000313" key="5">
    <source>
        <dbReference type="Proteomes" id="UP000093508"/>
    </source>
</evidence>
<dbReference type="Proteomes" id="UP000184069">
    <property type="component" value="Unassembled WGS sequence"/>
</dbReference>
<keyword evidence="5" id="KW-1185">Reference proteome</keyword>
<keyword evidence="1" id="KW-1133">Transmembrane helix</keyword>
<gene>
    <name evidence="3" type="ORF">BBH99_03440</name>
    <name evidence="4" type="ORF">SAMN05444407_101180</name>
</gene>
<evidence type="ECO:0000256" key="1">
    <source>
        <dbReference type="SAM" id="Phobius"/>
    </source>
</evidence>